<gene>
    <name evidence="14" type="ORF">PYX00_002585</name>
</gene>
<dbReference type="AlphaFoldDB" id="A0AAW2IIN8"/>
<dbReference type="PROSITE" id="PS50262">
    <property type="entry name" value="G_PROTEIN_RECEP_F1_2"/>
    <property type="match status" value="1"/>
</dbReference>
<keyword evidence="5 12" id="KW-1133">Transmembrane helix</keyword>
<keyword evidence="8" id="KW-1015">Disulfide bond</keyword>
<keyword evidence="9" id="KW-0675">Receptor</keyword>
<feature type="transmembrane region" description="Helical" evidence="12">
    <location>
        <begin position="395"/>
        <end position="418"/>
    </location>
</feature>
<keyword evidence="3" id="KW-1003">Cell membrane</keyword>
<evidence type="ECO:0000256" key="10">
    <source>
        <dbReference type="ARBA" id="ARBA00023224"/>
    </source>
</evidence>
<keyword evidence="6" id="KW-0297">G-protein coupled receptor</keyword>
<feature type="transmembrane region" description="Helical" evidence="12">
    <location>
        <begin position="315"/>
        <end position="341"/>
    </location>
</feature>
<dbReference type="GO" id="GO:0007268">
    <property type="term" value="P:chemical synaptic transmission"/>
    <property type="evidence" value="ECO:0007669"/>
    <property type="project" value="TreeGrafter"/>
</dbReference>
<dbReference type="Gene3D" id="1.20.1070.10">
    <property type="entry name" value="Rhodopsin 7-helix transmembrane proteins"/>
    <property type="match status" value="1"/>
</dbReference>
<evidence type="ECO:0000256" key="5">
    <source>
        <dbReference type="ARBA" id="ARBA00022989"/>
    </source>
</evidence>
<keyword evidence="7 12" id="KW-0472">Membrane</keyword>
<dbReference type="SMART" id="SM01381">
    <property type="entry name" value="7TM_GPCR_Srsx"/>
    <property type="match status" value="1"/>
</dbReference>
<feature type="transmembrane region" description="Helical" evidence="12">
    <location>
        <begin position="438"/>
        <end position="460"/>
    </location>
</feature>
<evidence type="ECO:0000259" key="13">
    <source>
        <dbReference type="PROSITE" id="PS50262"/>
    </source>
</evidence>
<evidence type="ECO:0000313" key="14">
    <source>
        <dbReference type="EMBL" id="KAL0281668.1"/>
    </source>
</evidence>
<dbReference type="GO" id="GO:0030594">
    <property type="term" value="F:neurotransmitter receptor activity"/>
    <property type="evidence" value="ECO:0007669"/>
    <property type="project" value="TreeGrafter"/>
</dbReference>
<protein>
    <recommendedName>
        <fullName evidence="13">G-protein coupled receptors family 1 profile domain-containing protein</fullName>
    </recommendedName>
</protein>
<dbReference type="Pfam" id="PF00001">
    <property type="entry name" value="7tm_1"/>
    <property type="match status" value="1"/>
</dbReference>
<evidence type="ECO:0000256" key="2">
    <source>
        <dbReference type="ARBA" id="ARBA00010663"/>
    </source>
</evidence>
<feature type="region of interest" description="Disordered" evidence="11">
    <location>
        <begin position="491"/>
        <end position="516"/>
    </location>
</feature>
<dbReference type="InterPro" id="IPR017452">
    <property type="entry name" value="GPCR_Rhodpsn_7TM"/>
</dbReference>
<dbReference type="GO" id="GO:0004993">
    <property type="term" value="F:G protein-coupled serotonin receptor activity"/>
    <property type="evidence" value="ECO:0007669"/>
    <property type="project" value="TreeGrafter"/>
</dbReference>
<evidence type="ECO:0000256" key="4">
    <source>
        <dbReference type="ARBA" id="ARBA00022692"/>
    </source>
</evidence>
<dbReference type="GO" id="GO:0045202">
    <property type="term" value="C:synapse"/>
    <property type="evidence" value="ECO:0007669"/>
    <property type="project" value="GOC"/>
</dbReference>
<name>A0AAW2IIN8_9NEOP</name>
<dbReference type="FunFam" id="1.20.1070.10:FF:000523">
    <property type="entry name" value="5-hydroxytryptamine receptor 2B"/>
    <property type="match status" value="1"/>
</dbReference>
<proteinExistence type="inferred from homology"/>
<accession>A0AAW2IIN8</accession>
<evidence type="ECO:0000256" key="8">
    <source>
        <dbReference type="ARBA" id="ARBA00023157"/>
    </source>
</evidence>
<evidence type="ECO:0000256" key="9">
    <source>
        <dbReference type="ARBA" id="ARBA00023170"/>
    </source>
</evidence>
<dbReference type="GO" id="GO:0007187">
    <property type="term" value="P:G protein-coupled receptor signaling pathway, coupled to cyclic nucleotide second messenger"/>
    <property type="evidence" value="ECO:0007669"/>
    <property type="project" value="TreeGrafter"/>
</dbReference>
<dbReference type="EMBL" id="JARGDH010000001">
    <property type="protein sequence ID" value="KAL0281668.1"/>
    <property type="molecule type" value="Genomic_DNA"/>
</dbReference>
<dbReference type="GO" id="GO:0007210">
    <property type="term" value="P:serotonin receptor signaling pathway"/>
    <property type="evidence" value="ECO:0007669"/>
    <property type="project" value="TreeGrafter"/>
</dbReference>
<keyword evidence="4 12" id="KW-0812">Transmembrane</keyword>
<feature type="domain" description="G-protein coupled receptors family 1 profile" evidence="13">
    <location>
        <begin position="295"/>
        <end position="657"/>
    </location>
</feature>
<evidence type="ECO:0000256" key="1">
    <source>
        <dbReference type="ARBA" id="ARBA00004651"/>
    </source>
</evidence>
<sequence length="757" mass="83321">MNGLPMEGGSFFLDGFPLSNGTFDNGSITDEILNAASFPVNSPSAFYNSTHPVSVNGTFRWYRELNCTFVGKGFDLHIMDASNASSCFVGDVPSGEILACEASRGNVKYDLFKCEEDEDRAKGRKSRPRTSFRCIECTASCGDARIEMAINFLTRTGLTILSQGGEYLRRTGDFVAEQFETKQTKEEGKFWAKFPRLVTSTFCSSGGGGQMGGLLEVMMDCKGGEDGGLFGFLRGNSTLFGLDGGPTNLFGRSEDLECTVRNVFSGEPDAVAEGFPRYEWSFVFVLVFILAGGIGNILVCLAVCLDTRLQNVTNYFLLSLAIADLLVSLFVMPLGAIPGFLGYWPFGMVWCNVYVTCDVLACSASIMHMTFISLGRYLGIRNPLKTRHATTKRIVAFKIAAVWLLSMVISSSITVLGLMNPSNIMPHPNICVINNRAFFVFGSLVAFYIPMVIMVVTYALTVQLLRKKARFVAANSDSDCQFRRLGGRFAANKHSPRKERSRSASRQAAAYRRSHSDDRFGQVRVIGSHTRVHRTEGRCNSVRDQGTQTSENIAKETRNFRLKSLKLQLSVTPSALNLRFLANRNKRQTLALNAVATEQKASKVLGLVFFTFVLCWAPFFVLNVIFAACPECNVPSHVVDTCLWLGYVSSTINPIIYTIFNKTFRAAFIRLLKCRCHRTTRPSRFRSVIDNRNIVSPITALNASTPGVSALPITLAHLSTPLLNTPSGSSGSFLVMRTSATPGTAFGDSFKIEENDC</sequence>
<dbReference type="GO" id="GO:0051378">
    <property type="term" value="F:serotonin binding"/>
    <property type="evidence" value="ECO:0007669"/>
    <property type="project" value="TreeGrafter"/>
</dbReference>
<dbReference type="GO" id="GO:0005886">
    <property type="term" value="C:plasma membrane"/>
    <property type="evidence" value="ECO:0007669"/>
    <property type="project" value="UniProtKB-SubCell"/>
</dbReference>
<reference evidence="14" key="1">
    <citation type="journal article" date="2024" name="Gigascience">
        <title>Chromosome-level genome of the poultry shaft louse Menopon gallinae provides insight into the host-switching and adaptive evolution of parasitic lice.</title>
        <authorList>
            <person name="Xu Y."/>
            <person name="Ma L."/>
            <person name="Liu S."/>
            <person name="Liang Y."/>
            <person name="Liu Q."/>
            <person name="He Z."/>
            <person name="Tian L."/>
            <person name="Duan Y."/>
            <person name="Cai W."/>
            <person name="Li H."/>
            <person name="Song F."/>
        </authorList>
    </citation>
    <scope>NUCLEOTIDE SEQUENCE</scope>
    <source>
        <strain evidence="14">Cailab_2023a</strain>
    </source>
</reference>
<organism evidence="14">
    <name type="scientific">Menopon gallinae</name>
    <name type="common">poultry shaft louse</name>
    <dbReference type="NCBI Taxonomy" id="328185"/>
    <lineage>
        <taxon>Eukaryota</taxon>
        <taxon>Metazoa</taxon>
        <taxon>Ecdysozoa</taxon>
        <taxon>Arthropoda</taxon>
        <taxon>Hexapoda</taxon>
        <taxon>Insecta</taxon>
        <taxon>Pterygota</taxon>
        <taxon>Neoptera</taxon>
        <taxon>Paraneoptera</taxon>
        <taxon>Psocodea</taxon>
        <taxon>Troctomorpha</taxon>
        <taxon>Phthiraptera</taxon>
        <taxon>Amblycera</taxon>
        <taxon>Menoponidae</taxon>
        <taxon>Menopon</taxon>
    </lineage>
</organism>
<dbReference type="PANTHER" id="PTHR24247">
    <property type="entry name" value="5-HYDROXYTRYPTAMINE RECEPTOR"/>
    <property type="match status" value="1"/>
</dbReference>
<evidence type="ECO:0000256" key="12">
    <source>
        <dbReference type="SAM" id="Phobius"/>
    </source>
</evidence>
<keyword evidence="10" id="KW-0807">Transducer</keyword>
<feature type="transmembrane region" description="Helical" evidence="12">
    <location>
        <begin position="280"/>
        <end position="303"/>
    </location>
</feature>
<dbReference type="PRINTS" id="PR00237">
    <property type="entry name" value="GPCRRHODOPSN"/>
</dbReference>
<feature type="transmembrane region" description="Helical" evidence="12">
    <location>
        <begin position="353"/>
        <end position="374"/>
    </location>
</feature>
<dbReference type="FunFam" id="1.20.1070.10:FF:000367">
    <property type="entry name" value="Serotonin receptor 5-HT2 subtype"/>
    <property type="match status" value="1"/>
</dbReference>
<dbReference type="SUPFAM" id="SSF81321">
    <property type="entry name" value="Family A G protein-coupled receptor-like"/>
    <property type="match status" value="1"/>
</dbReference>
<comment type="caution">
    <text evidence="14">The sequence shown here is derived from an EMBL/GenBank/DDBJ whole genome shotgun (WGS) entry which is preliminary data.</text>
</comment>
<dbReference type="PANTHER" id="PTHR24247:SF228">
    <property type="entry name" value="5-HYDROXYTRYPTAMINE (SEROTONIN) RECEPTOR 2A, ISOFORM B"/>
    <property type="match status" value="1"/>
</dbReference>
<comment type="subcellular location">
    <subcellularLocation>
        <location evidence="1">Cell membrane</location>
        <topology evidence="1">Multi-pass membrane protein</topology>
    </subcellularLocation>
</comment>
<dbReference type="GO" id="GO:0030425">
    <property type="term" value="C:dendrite"/>
    <property type="evidence" value="ECO:0007669"/>
    <property type="project" value="TreeGrafter"/>
</dbReference>
<evidence type="ECO:0000256" key="7">
    <source>
        <dbReference type="ARBA" id="ARBA00023136"/>
    </source>
</evidence>
<comment type="similarity">
    <text evidence="2">Belongs to the G-protein coupled receptor 1 family.</text>
</comment>
<evidence type="ECO:0000256" key="11">
    <source>
        <dbReference type="SAM" id="MobiDB-lite"/>
    </source>
</evidence>
<evidence type="ECO:0000256" key="3">
    <source>
        <dbReference type="ARBA" id="ARBA00022475"/>
    </source>
</evidence>
<evidence type="ECO:0000256" key="6">
    <source>
        <dbReference type="ARBA" id="ARBA00023040"/>
    </source>
</evidence>
<feature type="transmembrane region" description="Helical" evidence="12">
    <location>
        <begin position="604"/>
        <end position="626"/>
    </location>
</feature>
<dbReference type="InterPro" id="IPR000276">
    <property type="entry name" value="GPCR_Rhodpsn"/>
</dbReference>